<organism evidence="2 3">
    <name type="scientific">Cronartium quercuum f. sp. fusiforme G11</name>
    <dbReference type="NCBI Taxonomy" id="708437"/>
    <lineage>
        <taxon>Eukaryota</taxon>
        <taxon>Fungi</taxon>
        <taxon>Dikarya</taxon>
        <taxon>Basidiomycota</taxon>
        <taxon>Pucciniomycotina</taxon>
        <taxon>Pucciniomycetes</taxon>
        <taxon>Pucciniales</taxon>
        <taxon>Coleosporiaceae</taxon>
        <taxon>Cronartium</taxon>
    </lineage>
</organism>
<feature type="compositionally biased region" description="Low complexity" evidence="1">
    <location>
        <begin position="158"/>
        <end position="173"/>
    </location>
</feature>
<keyword evidence="3" id="KW-1185">Reference proteome</keyword>
<name>A0A9P6NDU2_9BASI</name>
<feature type="region of interest" description="Disordered" evidence="1">
    <location>
        <begin position="151"/>
        <end position="173"/>
    </location>
</feature>
<evidence type="ECO:0000256" key="1">
    <source>
        <dbReference type="SAM" id="MobiDB-lite"/>
    </source>
</evidence>
<dbReference type="Proteomes" id="UP000886653">
    <property type="component" value="Unassembled WGS sequence"/>
</dbReference>
<feature type="region of interest" description="Disordered" evidence="1">
    <location>
        <begin position="79"/>
        <end position="120"/>
    </location>
</feature>
<dbReference type="AlphaFoldDB" id="A0A9P6NDU2"/>
<gene>
    <name evidence="2" type="ORF">CROQUDRAFT_97808</name>
</gene>
<dbReference type="EMBL" id="MU167356">
    <property type="protein sequence ID" value="KAG0142203.1"/>
    <property type="molecule type" value="Genomic_DNA"/>
</dbReference>
<feature type="compositionally biased region" description="Polar residues" evidence="1">
    <location>
        <begin position="79"/>
        <end position="95"/>
    </location>
</feature>
<protein>
    <submittedName>
        <fullName evidence="2">Uncharacterized protein</fullName>
    </submittedName>
</protein>
<proteinExistence type="predicted"/>
<evidence type="ECO:0000313" key="2">
    <source>
        <dbReference type="EMBL" id="KAG0142203.1"/>
    </source>
</evidence>
<reference evidence="2" key="1">
    <citation type="submission" date="2013-11" db="EMBL/GenBank/DDBJ databases">
        <title>Genome sequence of the fusiform rust pathogen reveals effectors for host alternation and coevolution with pine.</title>
        <authorList>
            <consortium name="DOE Joint Genome Institute"/>
            <person name="Smith K."/>
            <person name="Pendleton A."/>
            <person name="Kubisiak T."/>
            <person name="Anderson C."/>
            <person name="Salamov A."/>
            <person name="Aerts A."/>
            <person name="Riley R."/>
            <person name="Clum A."/>
            <person name="Lindquist E."/>
            <person name="Ence D."/>
            <person name="Campbell M."/>
            <person name="Kronenberg Z."/>
            <person name="Feau N."/>
            <person name="Dhillon B."/>
            <person name="Hamelin R."/>
            <person name="Burleigh J."/>
            <person name="Smith J."/>
            <person name="Yandell M."/>
            <person name="Nelson C."/>
            <person name="Grigoriev I."/>
            <person name="Davis J."/>
        </authorList>
    </citation>
    <scope>NUCLEOTIDE SEQUENCE</scope>
    <source>
        <strain evidence="2">G11</strain>
    </source>
</reference>
<sequence>MLYLVDLGRGAKSANSPRAKADVFPFGPIFSKPSFMNFVYLFVSVWATIRPNHFNQLRSLSDEDDFGTPKGLSMAKSLFSSVQHPKTTSNGTTDSSHTRKRLRISRTHSVATPPELPTLPSPYMQGDHIPLWLLNMTFVKSDEATLQSCQQNCSPDGISSQRPSSPIRPSSPSKMMVIPKLSHSQTNTIDSLQTITLSMTASSSDEWDHNHENCWSHFEYNCRAPHIQPRYFDRDAPRDEHCPDLDLQNSPLILEPIPSTHNTPLLDAFSSANSKHIGPEDQDENPCERKDLSIGFGYEFGNRAFKVDHY</sequence>
<comment type="caution">
    <text evidence="2">The sequence shown here is derived from an EMBL/GenBank/DDBJ whole genome shotgun (WGS) entry which is preliminary data.</text>
</comment>
<accession>A0A9P6NDU2</accession>
<evidence type="ECO:0000313" key="3">
    <source>
        <dbReference type="Proteomes" id="UP000886653"/>
    </source>
</evidence>